<evidence type="ECO:0000256" key="1">
    <source>
        <dbReference type="SAM" id="MobiDB-lite"/>
    </source>
</evidence>
<dbReference type="KEGG" id="nwl:NWFMUON74_64110"/>
<organism evidence="2 3">
    <name type="scientific">Nocardia wallacei</name>
    <dbReference type="NCBI Taxonomy" id="480035"/>
    <lineage>
        <taxon>Bacteria</taxon>
        <taxon>Bacillati</taxon>
        <taxon>Actinomycetota</taxon>
        <taxon>Actinomycetes</taxon>
        <taxon>Mycobacteriales</taxon>
        <taxon>Nocardiaceae</taxon>
        <taxon>Nocardia</taxon>
    </lineage>
</organism>
<protein>
    <submittedName>
        <fullName evidence="2">Uncharacterized protein</fullName>
    </submittedName>
</protein>
<feature type="compositionally biased region" description="Polar residues" evidence="1">
    <location>
        <begin position="23"/>
        <end position="42"/>
    </location>
</feature>
<dbReference type="AlphaFoldDB" id="A0A7G1KX79"/>
<name>A0A7G1KX79_9NOCA</name>
<accession>A0A7G1KX79</accession>
<evidence type="ECO:0000313" key="3">
    <source>
        <dbReference type="Proteomes" id="UP000516173"/>
    </source>
</evidence>
<evidence type="ECO:0000313" key="2">
    <source>
        <dbReference type="EMBL" id="BCK58639.1"/>
    </source>
</evidence>
<sequence length="98" mass="10005">MIETAASVGPYRLCTAAPDTDRSAATVSGGSASPMTNTSRSVGTAPAGVWVANTVSIDGTKSVTVTRCAAMVSAMYRGSRWPSWVATTSFAPARSGMK</sequence>
<gene>
    <name evidence="2" type="ORF">NWFMUON74_64110</name>
</gene>
<keyword evidence="3" id="KW-1185">Reference proteome</keyword>
<dbReference type="EMBL" id="AP023396">
    <property type="protein sequence ID" value="BCK58639.1"/>
    <property type="molecule type" value="Genomic_DNA"/>
</dbReference>
<reference evidence="2 3" key="1">
    <citation type="submission" date="2020-08" db="EMBL/GenBank/DDBJ databases">
        <title>Genome Sequencing of Nocardia wallacei strain FMUON74 and assembly.</title>
        <authorList>
            <person name="Toyokawa M."/>
            <person name="Uesaka K."/>
        </authorList>
    </citation>
    <scope>NUCLEOTIDE SEQUENCE [LARGE SCALE GENOMIC DNA]</scope>
    <source>
        <strain evidence="2 3">FMUON74</strain>
    </source>
</reference>
<feature type="region of interest" description="Disordered" evidence="1">
    <location>
        <begin position="21"/>
        <end position="43"/>
    </location>
</feature>
<dbReference type="Proteomes" id="UP000516173">
    <property type="component" value="Chromosome"/>
</dbReference>
<proteinExistence type="predicted"/>